<evidence type="ECO:0000256" key="4">
    <source>
        <dbReference type="ARBA" id="ARBA00022679"/>
    </source>
</evidence>
<dbReference type="FunFam" id="3.30.420.40:FF:000177">
    <property type="entry name" value="Glycerol kinase"/>
    <property type="match status" value="1"/>
</dbReference>
<dbReference type="PIRSF" id="PIRSF000538">
    <property type="entry name" value="GlpK"/>
    <property type="match status" value="1"/>
</dbReference>
<sequence>MERSLAHEGTFDRGYGGVQNLAFLERETPVEFYGLFKSLTTSSMVLLAAIDQGTSSSRFLVFESDSGDLVASHQIEVRQLFPNPGWVEMDPMEILDTVIECISRVVDRLKSLGIAKDEIKSIGIANQRETTVVWDSQTGKPLANAIVWLDTRTSALAEESINRTKSKSREEFKAKTGLPIHPYFSALKLKWLIENVDSVKQALEDGTLLFGTIDTWLIWKLTGEHVTDVTNASRTLLFDIHKRKWSTKLCDFFHIPKDILPRIMSSAEIYGTLRDGPLKGVAIAGCLGDQQAALVGHNCLEKGDTKNTYGTGTFMLCNIGTEPVIGSNGLLTTVAFQFGPDSPVVYALEGSGSIGGNVVRFLRDNFKFIKNSKEMEELCRSIDSTEGVVFVPCFTGLYTPYWDPTARGTLLGLTQVTTKAHICLAALRAIAFQSAQMLDSIQQELEDTPIENFRADGGMTANVLFNEIQADIIGKCIKTSKITEISGWGAAVAGGIGSHQISLDEFSSRQPPGTSYEPRTDDDQRANEMKQWREAVKRACGWAPTDT</sequence>
<evidence type="ECO:0000256" key="12">
    <source>
        <dbReference type="SAM" id="MobiDB-lite"/>
    </source>
</evidence>
<keyword evidence="8" id="KW-0067">ATP-binding</keyword>
<dbReference type="GO" id="GO:0004370">
    <property type="term" value="F:glycerol kinase activity"/>
    <property type="evidence" value="ECO:0007669"/>
    <property type="project" value="UniProtKB-EC"/>
</dbReference>
<evidence type="ECO:0000256" key="11">
    <source>
        <dbReference type="ARBA" id="ARBA00071571"/>
    </source>
</evidence>
<name>A0AAD5QIU5_PARTN</name>
<comment type="pathway">
    <text evidence="1">Polyol metabolism; glycerol degradation via glycerol kinase pathway; sn-glycerol 3-phosphate from glycerol: step 1/1.</text>
</comment>
<reference evidence="15" key="1">
    <citation type="submission" date="2021-06" db="EMBL/GenBank/DDBJ databases">
        <title>Parelaphostrongylus tenuis whole genome reference sequence.</title>
        <authorList>
            <person name="Garwood T.J."/>
            <person name="Larsen P.A."/>
            <person name="Fountain-Jones N.M."/>
            <person name="Garbe J.R."/>
            <person name="Macchietto M.G."/>
            <person name="Kania S.A."/>
            <person name="Gerhold R.W."/>
            <person name="Richards J.E."/>
            <person name="Wolf T.M."/>
        </authorList>
    </citation>
    <scope>NUCLEOTIDE SEQUENCE</scope>
    <source>
        <strain evidence="15">MNPRO001-30</strain>
        <tissue evidence="15">Meninges</tissue>
    </source>
</reference>
<feature type="domain" description="Carbohydrate kinase FGGY N-terminal" evidence="13">
    <location>
        <begin position="48"/>
        <end position="296"/>
    </location>
</feature>
<dbReference type="Pfam" id="PF00370">
    <property type="entry name" value="FGGY_N"/>
    <property type="match status" value="1"/>
</dbReference>
<evidence type="ECO:0000259" key="14">
    <source>
        <dbReference type="Pfam" id="PF02782"/>
    </source>
</evidence>
<dbReference type="Pfam" id="PF02782">
    <property type="entry name" value="FGGY_C"/>
    <property type="match status" value="1"/>
</dbReference>
<dbReference type="AlphaFoldDB" id="A0AAD5QIU5"/>
<keyword evidence="4" id="KW-0808">Transferase</keyword>
<dbReference type="GO" id="GO:0006071">
    <property type="term" value="P:glycerol metabolic process"/>
    <property type="evidence" value="ECO:0007669"/>
    <property type="project" value="UniProtKB-KW"/>
</dbReference>
<dbReference type="GO" id="GO:0005524">
    <property type="term" value="F:ATP binding"/>
    <property type="evidence" value="ECO:0007669"/>
    <property type="project" value="UniProtKB-KW"/>
</dbReference>
<keyword evidence="7" id="KW-0319">Glycerol metabolism</keyword>
<evidence type="ECO:0000256" key="8">
    <source>
        <dbReference type="ARBA" id="ARBA00022840"/>
    </source>
</evidence>
<evidence type="ECO:0000256" key="1">
    <source>
        <dbReference type="ARBA" id="ARBA00005190"/>
    </source>
</evidence>
<dbReference type="EC" id="2.7.1.30" evidence="3"/>
<feature type="region of interest" description="Disordered" evidence="12">
    <location>
        <begin position="504"/>
        <end position="526"/>
    </location>
</feature>
<protein>
    <recommendedName>
        <fullName evidence="11">Probable glycerol kinase</fullName>
        <ecNumber evidence="3">2.7.1.30</ecNumber>
    </recommendedName>
    <alternativeName>
        <fullName evidence="9">ATP:glycerol 3-phosphotransferase</fullName>
    </alternativeName>
</protein>
<keyword evidence="5" id="KW-0547">Nucleotide-binding</keyword>
<dbReference type="InterPro" id="IPR000577">
    <property type="entry name" value="Carb_kinase_FGGY"/>
</dbReference>
<evidence type="ECO:0000256" key="9">
    <source>
        <dbReference type="ARBA" id="ARBA00043149"/>
    </source>
</evidence>
<dbReference type="InterPro" id="IPR018485">
    <property type="entry name" value="FGGY_C"/>
</dbReference>
<dbReference type="NCBIfam" id="NF000756">
    <property type="entry name" value="PRK00047.1"/>
    <property type="match status" value="1"/>
</dbReference>
<dbReference type="CDD" id="cd07792">
    <property type="entry name" value="ASKHA_NBD_FGGY_GK1-3-like"/>
    <property type="match status" value="1"/>
</dbReference>
<dbReference type="InterPro" id="IPR005999">
    <property type="entry name" value="Glycerol_kin"/>
</dbReference>
<dbReference type="EMBL" id="JAHQIW010001846">
    <property type="protein sequence ID" value="KAJ1353803.1"/>
    <property type="molecule type" value="Genomic_DNA"/>
</dbReference>
<dbReference type="GO" id="GO:0006641">
    <property type="term" value="P:triglyceride metabolic process"/>
    <property type="evidence" value="ECO:0007669"/>
    <property type="project" value="TreeGrafter"/>
</dbReference>
<dbReference type="GO" id="GO:0005739">
    <property type="term" value="C:mitochondrion"/>
    <property type="evidence" value="ECO:0007669"/>
    <property type="project" value="TreeGrafter"/>
</dbReference>
<dbReference type="SUPFAM" id="SSF53067">
    <property type="entry name" value="Actin-like ATPase domain"/>
    <property type="match status" value="2"/>
</dbReference>
<dbReference type="PANTHER" id="PTHR10196:SF69">
    <property type="entry name" value="GLYCEROL KINASE"/>
    <property type="match status" value="1"/>
</dbReference>
<gene>
    <name evidence="15" type="ORF">KIN20_010547</name>
</gene>
<comment type="catalytic activity">
    <reaction evidence="10">
        <text>glycerol + ATP = sn-glycerol 3-phosphate + ADP + H(+)</text>
        <dbReference type="Rhea" id="RHEA:21644"/>
        <dbReference type="ChEBI" id="CHEBI:15378"/>
        <dbReference type="ChEBI" id="CHEBI:17754"/>
        <dbReference type="ChEBI" id="CHEBI:30616"/>
        <dbReference type="ChEBI" id="CHEBI:57597"/>
        <dbReference type="ChEBI" id="CHEBI:456216"/>
        <dbReference type="EC" id="2.7.1.30"/>
    </reaction>
</comment>
<evidence type="ECO:0000259" key="13">
    <source>
        <dbReference type="Pfam" id="PF00370"/>
    </source>
</evidence>
<dbReference type="InterPro" id="IPR043129">
    <property type="entry name" value="ATPase_NBD"/>
</dbReference>
<dbReference type="NCBIfam" id="TIGR01311">
    <property type="entry name" value="glycerol_kin"/>
    <property type="match status" value="1"/>
</dbReference>
<evidence type="ECO:0000256" key="10">
    <source>
        <dbReference type="ARBA" id="ARBA00052101"/>
    </source>
</evidence>
<keyword evidence="16" id="KW-1185">Reference proteome</keyword>
<keyword evidence="6" id="KW-0418">Kinase</keyword>
<dbReference type="InterPro" id="IPR018484">
    <property type="entry name" value="FGGY_N"/>
</dbReference>
<evidence type="ECO:0000256" key="3">
    <source>
        <dbReference type="ARBA" id="ARBA00012099"/>
    </source>
</evidence>
<dbReference type="Gene3D" id="3.30.420.40">
    <property type="match status" value="2"/>
</dbReference>
<dbReference type="FunFam" id="3.30.420.40:FF:000108">
    <property type="entry name" value="Glycerol kinase, glycosomal"/>
    <property type="match status" value="1"/>
</dbReference>
<evidence type="ECO:0000256" key="7">
    <source>
        <dbReference type="ARBA" id="ARBA00022798"/>
    </source>
</evidence>
<organism evidence="15 16">
    <name type="scientific">Parelaphostrongylus tenuis</name>
    <name type="common">Meningeal worm</name>
    <dbReference type="NCBI Taxonomy" id="148309"/>
    <lineage>
        <taxon>Eukaryota</taxon>
        <taxon>Metazoa</taxon>
        <taxon>Ecdysozoa</taxon>
        <taxon>Nematoda</taxon>
        <taxon>Chromadorea</taxon>
        <taxon>Rhabditida</taxon>
        <taxon>Rhabditina</taxon>
        <taxon>Rhabditomorpha</taxon>
        <taxon>Strongyloidea</taxon>
        <taxon>Metastrongylidae</taxon>
        <taxon>Parelaphostrongylus</taxon>
    </lineage>
</organism>
<dbReference type="PANTHER" id="PTHR10196">
    <property type="entry name" value="SUGAR KINASE"/>
    <property type="match status" value="1"/>
</dbReference>
<evidence type="ECO:0000313" key="16">
    <source>
        <dbReference type="Proteomes" id="UP001196413"/>
    </source>
</evidence>
<dbReference type="GO" id="GO:0046167">
    <property type="term" value="P:glycerol-3-phosphate biosynthetic process"/>
    <property type="evidence" value="ECO:0007669"/>
    <property type="project" value="TreeGrafter"/>
</dbReference>
<evidence type="ECO:0000256" key="6">
    <source>
        <dbReference type="ARBA" id="ARBA00022777"/>
    </source>
</evidence>
<comment type="caution">
    <text evidence="15">The sequence shown here is derived from an EMBL/GenBank/DDBJ whole genome shotgun (WGS) entry which is preliminary data.</text>
</comment>
<comment type="similarity">
    <text evidence="2">Belongs to the FGGY kinase family.</text>
</comment>
<feature type="domain" description="Carbohydrate kinase FGGY C-terminal" evidence="14">
    <location>
        <begin position="307"/>
        <end position="496"/>
    </location>
</feature>
<evidence type="ECO:0000256" key="5">
    <source>
        <dbReference type="ARBA" id="ARBA00022741"/>
    </source>
</evidence>
<accession>A0AAD5QIU5</accession>
<dbReference type="Proteomes" id="UP001196413">
    <property type="component" value="Unassembled WGS sequence"/>
</dbReference>
<evidence type="ECO:0000256" key="2">
    <source>
        <dbReference type="ARBA" id="ARBA00009156"/>
    </source>
</evidence>
<evidence type="ECO:0000313" key="15">
    <source>
        <dbReference type="EMBL" id="KAJ1353803.1"/>
    </source>
</evidence>
<proteinExistence type="inferred from homology"/>
<dbReference type="InterPro" id="IPR018483">
    <property type="entry name" value="Carb_kinase_FGGY_CS"/>
</dbReference>
<dbReference type="PROSITE" id="PS00933">
    <property type="entry name" value="FGGY_KINASES_1"/>
    <property type="match status" value="1"/>
</dbReference>
<dbReference type="InterPro" id="IPR042018">
    <property type="entry name" value="GK1-3_metazoan-type"/>
</dbReference>